<dbReference type="EMBL" id="BMKM01000006">
    <property type="protein sequence ID" value="GGE26555.1"/>
    <property type="molecule type" value="Genomic_DNA"/>
</dbReference>
<evidence type="ECO:0000313" key="2">
    <source>
        <dbReference type="EMBL" id="GGE26555.1"/>
    </source>
</evidence>
<dbReference type="AlphaFoldDB" id="A0A8H9G0S0"/>
<comment type="caution">
    <text evidence="2">The sequence shown here is derived from an EMBL/GenBank/DDBJ whole genome shotgun (WGS) entry which is preliminary data.</text>
</comment>
<organism evidence="2 3">
    <name type="scientific">Sphingobacterium cellulitidis</name>
    <dbReference type="NCBI Taxonomy" id="1768011"/>
    <lineage>
        <taxon>Bacteria</taxon>
        <taxon>Pseudomonadati</taxon>
        <taxon>Bacteroidota</taxon>
        <taxon>Sphingobacteriia</taxon>
        <taxon>Sphingobacteriales</taxon>
        <taxon>Sphingobacteriaceae</taxon>
        <taxon>Sphingobacterium</taxon>
    </lineage>
</organism>
<feature type="transmembrane region" description="Helical" evidence="1">
    <location>
        <begin position="32"/>
        <end position="50"/>
    </location>
</feature>
<evidence type="ECO:0000256" key="1">
    <source>
        <dbReference type="SAM" id="Phobius"/>
    </source>
</evidence>
<dbReference type="RefSeq" id="WP_094257923.1">
    <property type="nucleotide sequence ID" value="NZ_BMKM01000006.1"/>
</dbReference>
<reference evidence="2" key="2">
    <citation type="submission" date="2020-09" db="EMBL/GenBank/DDBJ databases">
        <authorList>
            <person name="Sun Q."/>
            <person name="Zhou Y."/>
        </authorList>
    </citation>
    <scope>NUCLEOTIDE SEQUENCE</scope>
    <source>
        <strain evidence="2">CGMCC 1.15966</strain>
    </source>
</reference>
<accession>A0A8H9G0S0</accession>
<keyword evidence="1" id="KW-0472">Membrane</keyword>
<reference evidence="2" key="1">
    <citation type="journal article" date="2014" name="Int. J. Syst. Evol. Microbiol.">
        <title>Complete genome sequence of Corynebacterium casei LMG S-19264T (=DSM 44701T), isolated from a smear-ripened cheese.</title>
        <authorList>
            <consortium name="US DOE Joint Genome Institute (JGI-PGF)"/>
            <person name="Walter F."/>
            <person name="Albersmeier A."/>
            <person name="Kalinowski J."/>
            <person name="Ruckert C."/>
        </authorList>
    </citation>
    <scope>NUCLEOTIDE SEQUENCE</scope>
    <source>
        <strain evidence="2">CGMCC 1.15966</strain>
    </source>
</reference>
<dbReference type="PROSITE" id="PS51257">
    <property type="entry name" value="PROKAR_LIPOPROTEIN"/>
    <property type="match status" value="1"/>
</dbReference>
<protein>
    <recommendedName>
        <fullName evidence="4">Phosphatidate cytidylyltransferase</fullName>
    </recommendedName>
</protein>
<evidence type="ECO:0008006" key="4">
    <source>
        <dbReference type="Google" id="ProtNLM"/>
    </source>
</evidence>
<dbReference type="Proteomes" id="UP000614460">
    <property type="component" value="Unassembled WGS sequence"/>
</dbReference>
<gene>
    <name evidence="2" type="ORF">GCM10011516_25330</name>
</gene>
<sequence>MNRYIGFLALALTTSLFSSCSLIEGIFKAGMWWGIILVVGAVVLVIWLISKLFGGRGGTN</sequence>
<evidence type="ECO:0000313" key="3">
    <source>
        <dbReference type="Proteomes" id="UP000614460"/>
    </source>
</evidence>
<keyword evidence="3" id="KW-1185">Reference proteome</keyword>
<keyword evidence="1" id="KW-0812">Transmembrane</keyword>
<keyword evidence="1" id="KW-1133">Transmembrane helix</keyword>
<proteinExistence type="predicted"/>
<name>A0A8H9G0S0_9SPHI</name>